<accession>A0A2I0W851</accession>
<dbReference type="GO" id="GO:0006886">
    <property type="term" value="P:intracellular protein transport"/>
    <property type="evidence" value="ECO:0007669"/>
    <property type="project" value="InterPro"/>
</dbReference>
<dbReference type="GO" id="GO:0016020">
    <property type="term" value="C:membrane"/>
    <property type="evidence" value="ECO:0007669"/>
    <property type="project" value="TreeGrafter"/>
</dbReference>
<dbReference type="STRING" id="906689.A0A2I0W851"/>
<dbReference type="PANTHER" id="PTHR12702">
    <property type="entry name" value="SEC15"/>
    <property type="match status" value="1"/>
</dbReference>
<organism evidence="1 2">
    <name type="scientific">Dendrobium catenatum</name>
    <dbReference type="NCBI Taxonomy" id="906689"/>
    <lineage>
        <taxon>Eukaryota</taxon>
        <taxon>Viridiplantae</taxon>
        <taxon>Streptophyta</taxon>
        <taxon>Embryophyta</taxon>
        <taxon>Tracheophyta</taxon>
        <taxon>Spermatophyta</taxon>
        <taxon>Magnoliopsida</taxon>
        <taxon>Liliopsida</taxon>
        <taxon>Asparagales</taxon>
        <taxon>Orchidaceae</taxon>
        <taxon>Epidendroideae</taxon>
        <taxon>Malaxideae</taxon>
        <taxon>Dendrobiinae</taxon>
        <taxon>Dendrobium</taxon>
    </lineage>
</organism>
<gene>
    <name evidence="1" type="ORF">MA16_Dca016299</name>
</gene>
<dbReference type="GO" id="GO:0000145">
    <property type="term" value="C:exocyst"/>
    <property type="evidence" value="ECO:0007669"/>
    <property type="project" value="TreeGrafter"/>
</dbReference>
<reference evidence="1 2" key="2">
    <citation type="journal article" date="2017" name="Nature">
        <title>The Apostasia genome and the evolution of orchids.</title>
        <authorList>
            <person name="Zhang G.Q."/>
            <person name="Liu K.W."/>
            <person name="Li Z."/>
            <person name="Lohaus R."/>
            <person name="Hsiao Y.Y."/>
            <person name="Niu S.C."/>
            <person name="Wang J.Y."/>
            <person name="Lin Y.C."/>
            <person name="Xu Q."/>
            <person name="Chen L.J."/>
            <person name="Yoshida K."/>
            <person name="Fujiwara S."/>
            <person name="Wang Z.W."/>
            <person name="Zhang Y.Q."/>
            <person name="Mitsuda N."/>
            <person name="Wang M."/>
            <person name="Liu G.H."/>
            <person name="Pecoraro L."/>
            <person name="Huang H.X."/>
            <person name="Xiao X.J."/>
            <person name="Lin M."/>
            <person name="Wu X.Y."/>
            <person name="Wu W.L."/>
            <person name="Chen Y.Y."/>
            <person name="Chang S.B."/>
            <person name="Sakamoto S."/>
            <person name="Ohme-Takagi M."/>
            <person name="Yagi M."/>
            <person name="Zeng S.J."/>
            <person name="Shen C.Y."/>
            <person name="Yeh C.M."/>
            <person name="Luo Y.B."/>
            <person name="Tsai W.C."/>
            <person name="Van de Peer Y."/>
            <person name="Liu Z.J."/>
        </authorList>
    </citation>
    <scope>NUCLEOTIDE SEQUENCE [LARGE SCALE GENOMIC DNA]</scope>
    <source>
        <tissue evidence="1">The whole plant</tissue>
    </source>
</reference>
<keyword evidence="2" id="KW-1185">Reference proteome</keyword>
<proteinExistence type="predicted"/>
<sequence>MDIDKVSAARQREEELCVKQCQAEEQSRLSLRDGVYSLDEEDDADDPLSDLGTFELTQLFHAYHIYQTLGLTDRFRQYYFENRKFPLTLDFQVSSMTPFLESHQTFFAQIAGFFIVEERVLRTGGGLVNRMEVDALWETAVAKMVSILKEQFSRMQTACHLLLMKDYVNTLRVNLRRSGYMSIIY</sequence>
<reference evidence="1 2" key="1">
    <citation type="journal article" date="2016" name="Sci. Rep.">
        <title>The Dendrobium catenatum Lindl. genome sequence provides insights into polysaccharide synthase, floral development and adaptive evolution.</title>
        <authorList>
            <person name="Zhang G.Q."/>
            <person name="Xu Q."/>
            <person name="Bian C."/>
            <person name="Tsai W.C."/>
            <person name="Yeh C.M."/>
            <person name="Liu K.W."/>
            <person name="Yoshida K."/>
            <person name="Zhang L.S."/>
            <person name="Chang S.B."/>
            <person name="Chen F."/>
            <person name="Shi Y."/>
            <person name="Su Y.Y."/>
            <person name="Zhang Y.Q."/>
            <person name="Chen L.J."/>
            <person name="Yin Y."/>
            <person name="Lin M."/>
            <person name="Huang H."/>
            <person name="Deng H."/>
            <person name="Wang Z.W."/>
            <person name="Zhu S.L."/>
            <person name="Zhao X."/>
            <person name="Deng C."/>
            <person name="Niu S.C."/>
            <person name="Huang J."/>
            <person name="Wang M."/>
            <person name="Liu G.H."/>
            <person name="Yang H.J."/>
            <person name="Xiao X.J."/>
            <person name="Hsiao Y.Y."/>
            <person name="Wu W.L."/>
            <person name="Chen Y.Y."/>
            <person name="Mitsuda N."/>
            <person name="Ohme-Takagi M."/>
            <person name="Luo Y.B."/>
            <person name="Van de Peer Y."/>
            <person name="Liu Z.J."/>
        </authorList>
    </citation>
    <scope>NUCLEOTIDE SEQUENCE [LARGE SCALE GENOMIC DNA]</scope>
    <source>
        <tissue evidence="1">The whole plant</tissue>
    </source>
</reference>
<dbReference type="GO" id="GO:0090522">
    <property type="term" value="P:vesicle tethering involved in exocytosis"/>
    <property type="evidence" value="ECO:0007669"/>
    <property type="project" value="InterPro"/>
</dbReference>
<name>A0A2I0W851_9ASPA</name>
<evidence type="ECO:0000313" key="2">
    <source>
        <dbReference type="Proteomes" id="UP000233837"/>
    </source>
</evidence>
<dbReference type="GO" id="GO:0006893">
    <property type="term" value="P:Golgi to plasma membrane transport"/>
    <property type="evidence" value="ECO:0007669"/>
    <property type="project" value="TreeGrafter"/>
</dbReference>
<dbReference type="Proteomes" id="UP000233837">
    <property type="component" value="Unassembled WGS sequence"/>
</dbReference>
<dbReference type="PANTHER" id="PTHR12702:SF1">
    <property type="entry name" value="EXOCYST COMPLEX COMPONENT SEC15B"/>
    <property type="match status" value="1"/>
</dbReference>
<dbReference type="InterPro" id="IPR007225">
    <property type="entry name" value="EXOC6/Sec15"/>
</dbReference>
<dbReference type="EMBL" id="KZ502856">
    <property type="protein sequence ID" value="PKU71846.1"/>
    <property type="molecule type" value="Genomic_DNA"/>
</dbReference>
<evidence type="ECO:0000313" key="1">
    <source>
        <dbReference type="EMBL" id="PKU71846.1"/>
    </source>
</evidence>
<dbReference type="AlphaFoldDB" id="A0A2I0W851"/>
<protein>
    <submittedName>
        <fullName evidence="1">Putative exocyst complex component 6</fullName>
    </submittedName>
</protein>